<keyword evidence="4" id="KW-1185">Reference proteome</keyword>
<dbReference type="PANTHER" id="PTHR34794:SF1">
    <property type="entry name" value="OS10G0101800 PROTEIN"/>
    <property type="match status" value="1"/>
</dbReference>
<name>A0AAN9ET82_CLITE</name>
<protein>
    <recommendedName>
        <fullName evidence="2">VQ domain-containing protein</fullName>
    </recommendedName>
</protein>
<dbReference type="Proteomes" id="UP001359559">
    <property type="component" value="Unassembled WGS sequence"/>
</dbReference>
<dbReference type="InterPro" id="IPR039610">
    <property type="entry name" value="VQ29"/>
</dbReference>
<proteinExistence type="predicted"/>
<evidence type="ECO:0000313" key="4">
    <source>
        <dbReference type="Proteomes" id="UP001359559"/>
    </source>
</evidence>
<reference evidence="3 4" key="1">
    <citation type="submission" date="2024-01" db="EMBL/GenBank/DDBJ databases">
        <title>The genomes of 5 underutilized Papilionoideae crops provide insights into root nodulation and disease resistance.</title>
        <authorList>
            <person name="Yuan L."/>
        </authorList>
    </citation>
    <scope>NUCLEOTIDE SEQUENCE [LARGE SCALE GENOMIC DNA]</scope>
    <source>
        <strain evidence="3">LY-2023</strain>
        <tissue evidence="3">Leaf</tissue>
    </source>
</reference>
<feature type="compositionally biased region" description="Low complexity" evidence="1">
    <location>
        <begin position="1"/>
        <end position="15"/>
    </location>
</feature>
<dbReference type="InterPro" id="IPR008889">
    <property type="entry name" value="VQ"/>
</dbReference>
<dbReference type="Pfam" id="PF05678">
    <property type="entry name" value="VQ"/>
    <property type="match status" value="1"/>
</dbReference>
<dbReference type="AlphaFoldDB" id="A0AAN9ET82"/>
<organism evidence="3 4">
    <name type="scientific">Clitoria ternatea</name>
    <name type="common">Butterfly pea</name>
    <dbReference type="NCBI Taxonomy" id="43366"/>
    <lineage>
        <taxon>Eukaryota</taxon>
        <taxon>Viridiplantae</taxon>
        <taxon>Streptophyta</taxon>
        <taxon>Embryophyta</taxon>
        <taxon>Tracheophyta</taxon>
        <taxon>Spermatophyta</taxon>
        <taxon>Magnoliopsida</taxon>
        <taxon>eudicotyledons</taxon>
        <taxon>Gunneridae</taxon>
        <taxon>Pentapetalae</taxon>
        <taxon>rosids</taxon>
        <taxon>fabids</taxon>
        <taxon>Fabales</taxon>
        <taxon>Fabaceae</taxon>
        <taxon>Papilionoideae</taxon>
        <taxon>50 kb inversion clade</taxon>
        <taxon>NPAAA clade</taxon>
        <taxon>indigoferoid/millettioid clade</taxon>
        <taxon>Phaseoleae</taxon>
        <taxon>Clitoria</taxon>
    </lineage>
</organism>
<sequence>MEAYSSSYSSSNSSYLTQNTEESKGLKHVYPFQSHNSLLHSVRKTPAKPWKKAPVAPMPPTPVKVYKVDPMNFRDLVQQLTGGAVQNQQPRQQVLQSNTARVSSATSSFPKQKESKWYGDIKSEAFEFGRELREGNNDGALMTVTPDFLDMNLSSPSSFSSWCSFPPISPRTVTSS</sequence>
<gene>
    <name evidence="3" type="ORF">RJT34_30854</name>
</gene>
<evidence type="ECO:0000313" key="3">
    <source>
        <dbReference type="EMBL" id="KAK7263267.1"/>
    </source>
</evidence>
<feature type="region of interest" description="Disordered" evidence="1">
    <location>
        <begin position="1"/>
        <end position="22"/>
    </location>
</feature>
<accession>A0AAN9ET82</accession>
<dbReference type="PANTHER" id="PTHR34794">
    <property type="entry name" value="EXPRESSED PROTEIN"/>
    <property type="match status" value="1"/>
</dbReference>
<feature type="domain" description="VQ" evidence="2">
    <location>
        <begin position="64"/>
        <end position="82"/>
    </location>
</feature>
<dbReference type="EMBL" id="JAYKXN010000008">
    <property type="protein sequence ID" value="KAK7263267.1"/>
    <property type="molecule type" value="Genomic_DNA"/>
</dbReference>
<evidence type="ECO:0000256" key="1">
    <source>
        <dbReference type="SAM" id="MobiDB-lite"/>
    </source>
</evidence>
<evidence type="ECO:0000259" key="2">
    <source>
        <dbReference type="Pfam" id="PF05678"/>
    </source>
</evidence>
<comment type="caution">
    <text evidence="3">The sequence shown here is derived from an EMBL/GenBank/DDBJ whole genome shotgun (WGS) entry which is preliminary data.</text>
</comment>